<dbReference type="Proteomes" id="UP000006681">
    <property type="component" value="Chromosome"/>
</dbReference>
<dbReference type="HOGENOM" id="CLU_1182926_0_0_2"/>
<organism evidence="2 3">
    <name type="scientific">Vulcanisaeta distributa (strain DSM 14429 / JCM 11212 / NBRC 100878 / IC-017)</name>
    <dbReference type="NCBI Taxonomy" id="572478"/>
    <lineage>
        <taxon>Archaea</taxon>
        <taxon>Thermoproteota</taxon>
        <taxon>Thermoprotei</taxon>
        <taxon>Thermoproteales</taxon>
        <taxon>Thermoproteaceae</taxon>
        <taxon>Vulcanisaeta</taxon>
    </lineage>
</organism>
<proteinExistence type="predicted"/>
<dbReference type="Pfam" id="PF02602">
    <property type="entry name" value="HEM4"/>
    <property type="match status" value="1"/>
</dbReference>
<dbReference type="SUPFAM" id="SSF69618">
    <property type="entry name" value="HemD-like"/>
    <property type="match status" value="1"/>
</dbReference>
<reference evidence="2 3" key="1">
    <citation type="journal article" date="2010" name="Stand. Genomic Sci.">
        <title>Complete genome sequence of Vulcanisaeta distributa type strain (IC-017).</title>
        <authorList>
            <person name="Mavromatis K."/>
            <person name="Sikorski J."/>
            <person name="Pabst E."/>
            <person name="Teshima H."/>
            <person name="Lapidus A."/>
            <person name="Lucas S."/>
            <person name="Nolan M."/>
            <person name="Glavina Del Rio T."/>
            <person name="Cheng J.F."/>
            <person name="Bruce D."/>
            <person name="Goodwin L."/>
            <person name="Pitluck S."/>
            <person name="Liolios K."/>
            <person name="Ivanova N."/>
            <person name="Mikhailova N."/>
            <person name="Pati A."/>
            <person name="Chen A."/>
            <person name="Palaniappan K."/>
            <person name="Land M."/>
            <person name="Hauser L."/>
            <person name="Chang Y.J."/>
            <person name="Jeffries C.D."/>
            <person name="Rohde M."/>
            <person name="Spring S."/>
            <person name="Goker M."/>
            <person name="Wirth R."/>
            <person name="Woyke T."/>
            <person name="Bristow J."/>
            <person name="Eisen J.A."/>
            <person name="Markowitz V."/>
            <person name="Hugenholtz P."/>
            <person name="Klenk H.P."/>
            <person name="Kyrpides N.C."/>
        </authorList>
    </citation>
    <scope>NUCLEOTIDE SEQUENCE [LARGE SCALE GENOMIC DNA]</scope>
    <source>
        <strain evidence="3">DSM 14429 / JCM 11212 / NBRC 100878 / IC-017</strain>
    </source>
</reference>
<evidence type="ECO:0000313" key="2">
    <source>
        <dbReference type="EMBL" id="ADN50389.1"/>
    </source>
</evidence>
<dbReference type="InterPro" id="IPR039793">
    <property type="entry name" value="UROS/Hem4"/>
</dbReference>
<evidence type="ECO:0000313" key="3">
    <source>
        <dbReference type="Proteomes" id="UP000006681"/>
    </source>
</evidence>
<dbReference type="KEGG" id="vdi:Vdis_1000"/>
<name>E1QQ17_VULDI</name>
<dbReference type="GO" id="GO:0004852">
    <property type="term" value="F:uroporphyrinogen-III synthase activity"/>
    <property type="evidence" value="ECO:0007669"/>
    <property type="project" value="InterPro"/>
</dbReference>
<gene>
    <name evidence="2" type="ordered locus">Vdis_1000</name>
</gene>
<reference evidence="3" key="2">
    <citation type="journal article" date="2010" name="Stand. Genomic Sci.">
        <title>Complete genome sequence of Vulcanisaeta distributa type strain (IC-017T).</title>
        <authorList>
            <person name="Mavromatis K."/>
            <person name="Sikorski J."/>
            <person name="Pabst E."/>
            <person name="Teshima H."/>
            <person name="Lapidus A."/>
            <person name="Lucas S."/>
            <person name="Nolan M."/>
            <person name="Glavina Del Rio T."/>
            <person name="Cheng J."/>
            <person name="Bruce D."/>
            <person name="Goodwin L."/>
            <person name="Pitluck S."/>
            <person name="Liolios K."/>
            <person name="Ivanova N."/>
            <person name="Mikhailova N."/>
            <person name="Pati A."/>
            <person name="Chen A."/>
            <person name="Palaniappan K."/>
            <person name="Land M."/>
            <person name="Hauser L."/>
            <person name="Chang Y."/>
            <person name="Jeffries C."/>
            <person name="Rohde M."/>
            <person name="Spring S."/>
            <person name="Goker M."/>
            <person name="Wirth R."/>
            <person name="Woyke T."/>
            <person name="Bristow J."/>
            <person name="Eisen J."/>
            <person name="Markowitz V."/>
            <person name="Hugenholtz P."/>
            <person name="Klenk H."/>
            <person name="Kyrpides N."/>
        </authorList>
    </citation>
    <scope>NUCLEOTIDE SEQUENCE [LARGE SCALE GENOMIC DNA]</scope>
    <source>
        <strain evidence="3">DSM 14429 / JCM 11212 / NBRC 100878 / IC-017</strain>
    </source>
</reference>
<dbReference type="OrthoDB" id="15395at2157"/>
<keyword evidence="3" id="KW-1185">Reference proteome</keyword>
<dbReference type="PANTHER" id="PTHR40082:SF1">
    <property type="entry name" value="BLR5956 PROTEIN"/>
    <property type="match status" value="1"/>
</dbReference>
<dbReference type="RefSeq" id="WP_013336114.1">
    <property type="nucleotide sequence ID" value="NC_014537.1"/>
</dbReference>
<dbReference type="CDD" id="cd06578">
    <property type="entry name" value="HemD"/>
    <property type="match status" value="1"/>
</dbReference>
<dbReference type="GeneID" id="9751930"/>
<accession>E1QQ17</accession>
<dbReference type="STRING" id="572478.Vdis_1000"/>
<sequence>MIRVLILRASGKIRPIHLNGADIIQVPVIDVVPNEDAIDRVSLNGVNYVIIMSTTVVKYVSEKLRQLSNDVKVIGVGPQTCSEVEKLNVTCIMPREFSSYGIIDMMRDLPRGKVVVLRSLRGNDYIINELKKLNYDVIEYRLYDVRPNPAGVEIACRLINYVDYVVFMSSMTYEAVRDCARDALRGKSVIAIGKVTESRIRDDGVNPLTPSEYTLNGILRLLMNHLMTSNESPD</sequence>
<feature type="domain" description="Tetrapyrrole biosynthesis uroporphyrinogen III synthase" evidence="1">
    <location>
        <begin position="19"/>
        <end position="219"/>
    </location>
</feature>
<dbReference type="eggNOG" id="arCOG02048">
    <property type="taxonomic scope" value="Archaea"/>
</dbReference>
<protein>
    <submittedName>
        <fullName evidence="2">Uroporphyrinogen III synthase HEM4</fullName>
    </submittedName>
</protein>
<dbReference type="PANTHER" id="PTHR40082">
    <property type="entry name" value="BLR5956 PROTEIN"/>
    <property type="match status" value="1"/>
</dbReference>
<dbReference type="Gene3D" id="3.40.50.10090">
    <property type="match status" value="2"/>
</dbReference>
<dbReference type="InterPro" id="IPR003754">
    <property type="entry name" value="4pyrrol_synth_uPrphyn_synth"/>
</dbReference>
<dbReference type="GO" id="GO:0006780">
    <property type="term" value="P:uroporphyrinogen III biosynthetic process"/>
    <property type="evidence" value="ECO:0007669"/>
    <property type="project" value="InterPro"/>
</dbReference>
<evidence type="ECO:0000259" key="1">
    <source>
        <dbReference type="Pfam" id="PF02602"/>
    </source>
</evidence>
<dbReference type="AlphaFoldDB" id="E1QQ17"/>
<dbReference type="InterPro" id="IPR036108">
    <property type="entry name" value="4pyrrol_syn_uPrphyn_synt_sf"/>
</dbReference>
<dbReference type="EMBL" id="CP002100">
    <property type="protein sequence ID" value="ADN50389.1"/>
    <property type="molecule type" value="Genomic_DNA"/>
</dbReference>